<feature type="domain" description="Alcohol dehydrogenase-like N-terminal" evidence="7">
    <location>
        <begin position="31"/>
        <end position="151"/>
    </location>
</feature>
<evidence type="ECO:0000256" key="2">
    <source>
        <dbReference type="ARBA" id="ARBA00022723"/>
    </source>
</evidence>
<name>A0A930VKU6_9ACTN</name>
<dbReference type="InterPro" id="IPR036291">
    <property type="entry name" value="NAD(P)-bd_dom_sf"/>
</dbReference>
<comment type="similarity">
    <text evidence="5">Belongs to the zinc-containing alcohol dehydrogenase family.</text>
</comment>
<dbReference type="PROSITE" id="PS00059">
    <property type="entry name" value="ADH_ZINC"/>
    <property type="match status" value="1"/>
</dbReference>
<protein>
    <submittedName>
        <fullName evidence="8">Alcohol dehydrogenase catalytic domain-containing protein</fullName>
    </submittedName>
</protein>
<keyword evidence="2 5" id="KW-0479">Metal-binding</keyword>
<gene>
    <name evidence="8" type="ORF">ISU10_16570</name>
</gene>
<evidence type="ECO:0000313" key="9">
    <source>
        <dbReference type="Proteomes" id="UP000660668"/>
    </source>
</evidence>
<evidence type="ECO:0000256" key="5">
    <source>
        <dbReference type="RuleBase" id="RU361277"/>
    </source>
</evidence>
<dbReference type="PANTHER" id="PTHR43401:SF2">
    <property type="entry name" value="L-THREONINE 3-DEHYDROGENASE"/>
    <property type="match status" value="1"/>
</dbReference>
<evidence type="ECO:0000256" key="4">
    <source>
        <dbReference type="ARBA" id="ARBA00023002"/>
    </source>
</evidence>
<dbReference type="PANTHER" id="PTHR43401">
    <property type="entry name" value="L-THREONINE 3-DEHYDROGENASE"/>
    <property type="match status" value="1"/>
</dbReference>
<evidence type="ECO:0000259" key="7">
    <source>
        <dbReference type="Pfam" id="PF08240"/>
    </source>
</evidence>
<dbReference type="SUPFAM" id="SSF50129">
    <property type="entry name" value="GroES-like"/>
    <property type="match status" value="1"/>
</dbReference>
<organism evidence="8 9">
    <name type="scientific">Nocardioides agariphilus</name>
    <dbReference type="NCBI Taxonomy" id="433664"/>
    <lineage>
        <taxon>Bacteria</taxon>
        <taxon>Bacillati</taxon>
        <taxon>Actinomycetota</taxon>
        <taxon>Actinomycetes</taxon>
        <taxon>Propionibacteriales</taxon>
        <taxon>Nocardioidaceae</taxon>
        <taxon>Nocardioides</taxon>
    </lineage>
</organism>
<dbReference type="SUPFAM" id="SSF51735">
    <property type="entry name" value="NAD(P)-binding Rossmann-fold domains"/>
    <property type="match status" value="1"/>
</dbReference>
<dbReference type="InterPro" id="IPR002328">
    <property type="entry name" value="ADH_Zn_CS"/>
</dbReference>
<dbReference type="AlphaFoldDB" id="A0A930VKU6"/>
<dbReference type="InterPro" id="IPR013149">
    <property type="entry name" value="ADH-like_C"/>
</dbReference>
<dbReference type="GO" id="GO:0016491">
    <property type="term" value="F:oxidoreductase activity"/>
    <property type="evidence" value="ECO:0007669"/>
    <property type="project" value="UniProtKB-KW"/>
</dbReference>
<dbReference type="Pfam" id="PF08240">
    <property type="entry name" value="ADH_N"/>
    <property type="match status" value="1"/>
</dbReference>
<dbReference type="RefSeq" id="WP_194697531.1">
    <property type="nucleotide sequence ID" value="NZ_JADKPO010000024.1"/>
</dbReference>
<evidence type="ECO:0000256" key="3">
    <source>
        <dbReference type="ARBA" id="ARBA00022833"/>
    </source>
</evidence>
<proteinExistence type="inferred from homology"/>
<reference evidence="8" key="1">
    <citation type="submission" date="2020-11" db="EMBL/GenBank/DDBJ databases">
        <title>Nocardioides cynanchi sp. nov., isolated from soil of rhizosphere of Cynanchum wilfordii.</title>
        <authorList>
            <person name="Lee J.-S."/>
            <person name="Suh M.K."/>
            <person name="Kim J.-S."/>
        </authorList>
    </citation>
    <scope>NUCLEOTIDE SEQUENCE</scope>
    <source>
        <strain evidence="8">KCTC 19276</strain>
    </source>
</reference>
<comment type="caution">
    <text evidence="8">The sequence shown here is derived from an EMBL/GenBank/DDBJ whole genome shotgun (WGS) entry which is preliminary data.</text>
</comment>
<feature type="domain" description="Alcohol dehydrogenase-like C-terminal" evidence="6">
    <location>
        <begin position="193"/>
        <end position="326"/>
    </location>
</feature>
<comment type="cofactor">
    <cofactor evidence="1 5">
        <name>Zn(2+)</name>
        <dbReference type="ChEBI" id="CHEBI:29105"/>
    </cofactor>
</comment>
<evidence type="ECO:0000256" key="1">
    <source>
        <dbReference type="ARBA" id="ARBA00001947"/>
    </source>
</evidence>
<dbReference type="Gene3D" id="3.90.180.10">
    <property type="entry name" value="Medium-chain alcohol dehydrogenases, catalytic domain"/>
    <property type="match status" value="1"/>
</dbReference>
<dbReference type="InterPro" id="IPR013154">
    <property type="entry name" value="ADH-like_N"/>
</dbReference>
<evidence type="ECO:0000259" key="6">
    <source>
        <dbReference type="Pfam" id="PF00107"/>
    </source>
</evidence>
<evidence type="ECO:0000313" key="8">
    <source>
        <dbReference type="EMBL" id="MBF4769384.1"/>
    </source>
</evidence>
<dbReference type="InterPro" id="IPR050129">
    <property type="entry name" value="Zn_alcohol_dh"/>
</dbReference>
<dbReference type="EMBL" id="JADKPO010000024">
    <property type="protein sequence ID" value="MBF4769384.1"/>
    <property type="molecule type" value="Genomic_DNA"/>
</dbReference>
<dbReference type="Pfam" id="PF00107">
    <property type="entry name" value="ADH_zinc_N"/>
    <property type="match status" value="1"/>
</dbReference>
<keyword evidence="4" id="KW-0560">Oxidoreductase</keyword>
<accession>A0A930VKU6</accession>
<dbReference type="InterPro" id="IPR011032">
    <property type="entry name" value="GroES-like_sf"/>
</dbReference>
<keyword evidence="9" id="KW-1185">Reference proteome</keyword>
<dbReference type="Proteomes" id="UP000660668">
    <property type="component" value="Unassembled WGS sequence"/>
</dbReference>
<dbReference type="Gene3D" id="3.40.50.720">
    <property type="entry name" value="NAD(P)-binding Rossmann-like Domain"/>
    <property type="match status" value="1"/>
</dbReference>
<dbReference type="GO" id="GO:0008270">
    <property type="term" value="F:zinc ion binding"/>
    <property type="evidence" value="ECO:0007669"/>
    <property type="project" value="InterPro"/>
</dbReference>
<keyword evidence="3 5" id="KW-0862">Zinc</keyword>
<sequence length="385" mass="40676">MVTSKTYSAVAYGQGRFEFRELRLPKLGDADGILRVEACGVCGSDLKKYLLARPPTVLGHETVGVVEQAAPIAEERWGVLEGDRVLLEEYLPCGHCRYCRGGEFRSCAMTDNTRVGALRYGSTPVEVPPGVWGGYSRHQYLHPSSVLHRVPDSVSSAHATFAIPLSNGIQWAQYDGGVRAGDAVLVLGPGQQGIACVLACRQAGASQIFVSGLTKDAERLDLATKLGATRTIDIDREDVVDVIHDEAPEGSVDLVIDVSGGGISTFMAALRSVRVGGTVVIASGSPKSPGDLSLLDLSLLRKKRISVRGARGHSFEAVERALSMMSNGDAGLDLVSSPPWALADIGAAMEAATSAQGAASLHTVIDPWREDQDSSSQPANGGRRG</sequence>